<keyword evidence="2" id="KW-1185">Reference proteome</keyword>
<gene>
    <name evidence="1" type="ORF">FYJ80_03700</name>
</gene>
<evidence type="ECO:0000313" key="2">
    <source>
        <dbReference type="Proteomes" id="UP000460549"/>
    </source>
</evidence>
<evidence type="ECO:0000313" key="1">
    <source>
        <dbReference type="EMBL" id="MSU05884.1"/>
    </source>
</evidence>
<sequence>MKRFSANFVGRENEIKELEKYYNSGRSSRESRGAQLDIVVDRADNIITLCEVKYSRGLYHLTKEEYLKLQNRIEMFQAEEKGKIKKGIQYVLITNYGLSQSQYNSVFSKVITFYSLF</sequence>
<reference evidence="1 2" key="1">
    <citation type="submission" date="2019-08" db="EMBL/GenBank/DDBJ databases">
        <title>In-depth cultivation of the pig gut microbiome towards novel bacterial diversity and tailored functional studies.</title>
        <authorList>
            <person name="Wylensek D."/>
            <person name="Hitch T.C.A."/>
            <person name="Clavel T."/>
        </authorList>
    </citation>
    <scope>NUCLEOTIDE SEQUENCE [LARGE SCALE GENOMIC DNA]</scope>
    <source>
        <strain evidence="1 2">NM-380-WT-3C1</strain>
    </source>
</reference>
<dbReference type="EMBL" id="VUNN01000004">
    <property type="protein sequence ID" value="MSU05884.1"/>
    <property type="molecule type" value="Genomic_DNA"/>
</dbReference>
<proteinExistence type="predicted"/>
<dbReference type="AlphaFoldDB" id="A0A7X2TPX6"/>
<dbReference type="RefSeq" id="WP_154424785.1">
    <property type="nucleotide sequence ID" value="NZ_VUNN01000004.1"/>
</dbReference>
<comment type="caution">
    <text evidence="1">The sequence shown here is derived from an EMBL/GenBank/DDBJ whole genome shotgun (WGS) entry which is preliminary data.</text>
</comment>
<protein>
    <submittedName>
        <fullName evidence="1">Uncharacterized protein</fullName>
    </submittedName>
</protein>
<accession>A0A7X2TPX6</accession>
<dbReference type="Proteomes" id="UP000460549">
    <property type="component" value="Unassembled WGS sequence"/>
</dbReference>
<name>A0A7X2TPX6_9SPIO</name>
<organism evidence="1 2">
    <name type="scientific">Bullifex porci</name>
    <dbReference type="NCBI Taxonomy" id="2606638"/>
    <lineage>
        <taxon>Bacteria</taxon>
        <taxon>Pseudomonadati</taxon>
        <taxon>Spirochaetota</taxon>
        <taxon>Spirochaetia</taxon>
        <taxon>Spirochaetales</taxon>
        <taxon>Spirochaetaceae</taxon>
        <taxon>Bullifex</taxon>
    </lineage>
</organism>